<proteinExistence type="predicted"/>
<dbReference type="Gene3D" id="1.10.580.10">
    <property type="entry name" value="Citrate Synthase, domain 1"/>
    <property type="match status" value="1"/>
</dbReference>
<accession>A0A3B0Z057</accession>
<sequence length="274" mass="29967">MTVKANKEERRDEQFAENISTKICLETPCQDNPYLAEESHYHGYNLIELMAKRRFVDVLYLLFRSELPSPQESEILEQLMIGLISPGPRHPATRAAMLAGVGKTDTSHLLPISLTVLSGEHLGAASVEPAMRFLRKNRRTPPGEVAEQLLSDSSPPAEGDWHIAPGFGSRFNGIDPIPGKMARQLLKLEGADDTLKWAEQFAQAIAAHNQGWLTTGLAAAVLTDLGFAPRAGAGLLQLFAAPGLLAHAVEFASKPISAMPFPKDEDYVIEYQSK</sequence>
<dbReference type="EMBL" id="UOFP01000078">
    <property type="protein sequence ID" value="VAW85031.1"/>
    <property type="molecule type" value="Genomic_DNA"/>
</dbReference>
<dbReference type="GO" id="GO:0046912">
    <property type="term" value="F:acyltransferase activity, acyl groups converted into alkyl on transfer"/>
    <property type="evidence" value="ECO:0007669"/>
    <property type="project" value="InterPro"/>
</dbReference>
<organism evidence="1">
    <name type="scientific">hydrothermal vent metagenome</name>
    <dbReference type="NCBI Taxonomy" id="652676"/>
    <lineage>
        <taxon>unclassified sequences</taxon>
        <taxon>metagenomes</taxon>
        <taxon>ecological metagenomes</taxon>
    </lineage>
</organism>
<protein>
    <recommendedName>
        <fullName evidence="2">Citrate synthase</fullName>
    </recommendedName>
</protein>
<name>A0A3B0Z057_9ZZZZ</name>
<gene>
    <name evidence="1" type="ORF">MNBD_GAMMA18-226</name>
</gene>
<reference evidence="1" key="1">
    <citation type="submission" date="2018-06" db="EMBL/GenBank/DDBJ databases">
        <authorList>
            <person name="Zhirakovskaya E."/>
        </authorList>
    </citation>
    <scope>NUCLEOTIDE SEQUENCE</scope>
</reference>
<dbReference type="SUPFAM" id="SSF48256">
    <property type="entry name" value="Citrate synthase"/>
    <property type="match status" value="1"/>
</dbReference>
<dbReference type="AlphaFoldDB" id="A0A3B0Z057"/>
<evidence type="ECO:0008006" key="2">
    <source>
        <dbReference type="Google" id="ProtNLM"/>
    </source>
</evidence>
<dbReference type="InterPro" id="IPR036969">
    <property type="entry name" value="Citrate_synthase_sf"/>
</dbReference>
<dbReference type="InterPro" id="IPR016142">
    <property type="entry name" value="Citrate_synth-like_lrg_a-sub"/>
</dbReference>
<evidence type="ECO:0000313" key="1">
    <source>
        <dbReference type="EMBL" id="VAW85031.1"/>
    </source>
</evidence>